<proteinExistence type="inferred from homology"/>
<reference evidence="12 13" key="1">
    <citation type="journal article" date="2024" name="G3 (Bethesda)">
        <title>Genome assembly of Hibiscus sabdariffa L. provides insights into metabolisms of medicinal natural products.</title>
        <authorList>
            <person name="Kim T."/>
        </authorList>
    </citation>
    <scope>NUCLEOTIDE SEQUENCE [LARGE SCALE GENOMIC DNA]</scope>
    <source>
        <strain evidence="12">TK-2024</strain>
        <tissue evidence="12">Old leaves</tissue>
    </source>
</reference>
<evidence type="ECO:0000256" key="1">
    <source>
        <dbReference type="ARBA" id="ARBA00004477"/>
    </source>
</evidence>
<keyword evidence="4" id="KW-0808">Transferase</keyword>
<keyword evidence="3" id="KW-0444">Lipid biosynthesis</keyword>
<evidence type="ECO:0000313" key="12">
    <source>
        <dbReference type="EMBL" id="KAK8566147.1"/>
    </source>
</evidence>
<gene>
    <name evidence="12" type="ORF">V6N12_059682</name>
</gene>
<comment type="caution">
    <text evidence="12">The sequence shown here is derived from an EMBL/GenBank/DDBJ whole genome shotgun (WGS) entry which is preliminary data.</text>
</comment>
<dbReference type="SUPFAM" id="SSF69593">
    <property type="entry name" value="Glycerol-3-phosphate (1)-acyltransferase"/>
    <property type="match status" value="2"/>
</dbReference>
<keyword evidence="10" id="KW-0012">Acyltransferase</keyword>
<evidence type="ECO:0000256" key="9">
    <source>
        <dbReference type="ARBA" id="ARBA00023136"/>
    </source>
</evidence>
<evidence type="ECO:0008006" key="14">
    <source>
        <dbReference type="Google" id="ProtNLM"/>
    </source>
</evidence>
<organism evidence="12 13">
    <name type="scientific">Hibiscus sabdariffa</name>
    <name type="common">roselle</name>
    <dbReference type="NCBI Taxonomy" id="183260"/>
    <lineage>
        <taxon>Eukaryota</taxon>
        <taxon>Viridiplantae</taxon>
        <taxon>Streptophyta</taxon>
        <taxon>Embryophyta</taxon>
        <taxon>Tracheophyta</taxon>
        <taxon>Spermatophyta</taxon>
        <taxon>Magnoliopsida</taxon>
        <taxon>eudicotyledons</taxon>
        <taxon>Gunneridae</taxon>
        <taxon>Pentapetalae</taxon>
        <taxon>rosids</taxon>
        <taxon>malvids</taxon>
        <taxon>Malvales</taxon>
        <taxon>Malvaceae</taxon>
        <taxon>Malvoideae</taxon>
        <taxon>Hibiscus</taxon>
    </lineage>
</organism>
<evidence type="ECO:0000256" key="11">
    <source>
        <dbReference type="SAM" id="Phobius"/>
    </source>
</evidence>
<dbReference type="Pfam" id="PF03982">
    <property type="entry name" value="DAGAT"/>
    <property type="match status" value="2"/>
</dbReference>
<evidence type="ECO:0000256" key="5">
    <source>
        <dbReference type="ARBA" id="ARBA00022692"/>
    </source>
</evidence>
<evidence type="ECO:0000256" key="2">
    <source>
        <dbReference type="ARBA" id="ARBA00005420"/>
    </source>
</evidence>
<keyword evidence="8" id="KW-0443">Lipid metabolism</keyword>
<sequence>MVEETEKRTAYVPGSGYREFNGRNEFSSNILHGVLACALWIGAMHFNFSSVVGLFLVFMVLPIDENSTFGRRLGRYICVHMASYFPTTLHVEDINDFHPDRAYVFGYEPHSVLPIGVVTLAERTGFMPLPKLKCLASSPVFYAPFLRHIWTWLGASPATRKNFCSLLENGYSCIIVPGGVQETFNIEHGSEIAFLKARRGFVRIAMETGCPLVPVFAFGQSHAYKWWKPGGKLILQLSRALKFVPILFWGAFGSPIPYQHPMHVVVGKPIHLTKNPQPTNEEVLEVHDQFVKALQDLFERHKARNQSQSGVAVRKQLRRPTMVEVKEERNAYSPGSGYREVNGRNQFPSNILHGTLANVIWIGAIHFNIFLFAFSVLFLPFSKSLVVFGLLLVFVLLPIDQNSKNGRRLARSICRHMAAYFPTILHVEDINDFHPDRAYVFGYEPHSVFPIGVVTLAERTGFMPLPKLKCLATSTVFYTPFLRHIWTWLGAAPATRTNFSSLLEAGYSCIIIPGGVQETFLMQHDCEVAFLKARKGFVRIAMETGCPLVPVFAFGQSYSYKWWKPSGNFFLQLARAMKFLPILFWGVFGTPVPYQHPTHVVVGKPIELKKNPQPTAEEVLEVQAQFIKALQELFERHKARVGYTDLPLKIL</sequence>
<accession>A0ABR2EXR6</accession>
<evidence type="ECO:0000313" key="13">
    <source>
        <dbReference type="Proteomes" id="UP001472677"/>
    </source>
</evidence>
<dbReference type="CDD" id="cd07987">
    <property type="entry name" value="LPLAT_MGAT-like"/>
    <property type="match status" value="2"/>
</dbReference>
<dbReference type="InterPro" id="IPR007130">
    <property type="entry name" value="DAGAT"/>
</dbReference>
<comment type="similarity">
    <text evidence="2">Belongs to the diacylglycerol acyltransferase family.</text>
</comment>
<name>A0ABR2EXR6_9ROSI</name>
<protein>
    <recommendedName>
        <fullName evidence="14">Acyltransferase</fullName>
    </recommendedName>
</protein>
<dbReference type="Proteomes" id="UP001472677">
    <property type="component" value="Unassembled WGS sequence"/>
</dbReference>
<keyword evidence="7 11" id="KW-1133">Transmembrane helix</keyword>
<keyword evidence="6" id="KW-0256">Endoplasmic reticulum</keyword>
<feature type="transmembrane region" description="Helical" evidence="11">
    <location>
        <begin position="30"/>
        <end position="63"/>
    </location>
</feature>
<evidence type="ECO:0000256" key="6">
    <source>
        <dbReference type="ARBA" id="ARBA00022824"/>
    </source>
</evidence>
<keyword evidence="9 11" id="KW-0472">Membrane</keyword>
<feature type="transmembrane region" description="Helical" evidence="11">
    <location>
        <begin position="381"/>
        <end position="399"/>
    </location>
</feature>
<keyword evidence="13" id="KW-1185">Reference proteome</keyword>
<comment type="subcellular location">
    <subcellularLocation>
        <location evidence="1">Endoplasmic reticulum membrane</location>
        <topology evidence="1">Multi-pass membrane protein</topology>
    </subcellularLocation>
</comment>
<dbReference type="PANTHER" id="PTHR12317:SF63">
    <property type="entry name" value="DIACYLGLYCEROL O-ACYLTRANSFERASE 2"/>
    <property type="match status" value="1"/>
</dbReference>
<evidence type="ECO:0000256" key="10">
    <source>
        <dbReference type="ARBA" id="ARBA00023315"/>
    </source>
</evidence>
<evidence type="ECO:0000256" key="8">
    <source>
        <dbReference type="ARBA" id="ARBA00023098"/>
    </source>
</evidence>
<dbReference type="PANTHER" id="PTHR12317">
    <property type="entry name" value="DIACYLGLYCEROL O-ACYLTRANSFERASE"/>
    <property type="match status" value="1"/>
</dbReference>
<dbReference type="EMBL" id="JBBPBM010000010">
    <property type="protein sequence ID" value="KAK8566147.1"/>
    <property type="molecule type" value="Genomic_DNA"/>
</dbReference>
<evidence type="ECO:0000256" key="4">
    <source>
        <dbReference type="ARBA" id="ARBA00022679"/>
    </source>
</evidence>
<keyword evidence="5 11" id="KW-0812">Transmembrane</keyword>
<evidence type="ECO:0000256" key="7">
    <source>
        <dbReference type="ARBA" id="ARBA00022989"/>
    </source>
</evidence>
<feature type="transmembrane region" description="Helical" evidence="11">
    <location>
        <begin position="356"/>
        <end position="375"/>
    </location>
</feature>
<evidence type="ECO:0000256" key="3">
    <source>
        <dbReference type="ARBA" id="ARBA00022516"/>
    </source>
</evidence>